<dbReference type="InterPro" id="IPR036322">
    <property type="entry name" value="WD40_repeat_dom_sf"/>
</dbReference>
<dbReference type="PANTHER" id="PTHR15622:SF2">
    <property type="entry name" value="U4_U6 SMALL NUCLEAR RIBONUCLEOPROTEIN PRP4"/>
    <property type="match status" value="1"/>
</dbReference>
<evidence type="ECO:0000256" key="2">
    <source>
        <dbReference type="ARBA" id="ARBA00022737"/>
    </source>
</evidence>
<sequence length="726" mass="79112">MSKRHWMEFVEYAAIASSVVGTVAAAVLREALYAAGPLTVAVALNAMNRERLHQFNLEETSRLEMLFTPRLNALEAETQEFQKKAKQKITELKEIATGRTDEAVTTIYDEIDALTLRLEQLETHTATFSQMKEGLSNELQEFVRAYTQATIEELKIGSKKITERLEKLEYQTQDINSQIPTITSQLQDSLEAYRTATNEQIEKLSAETVSASAPTSFDAEPIIIRLEQLEAVWQELQQQTDTEIARLKDYVIQETRPQTPVIIPPKDSGAEINALGSEMRGFMAAISERLGKLELVIGQKSLDQVIVTNDPGQMTAEHPDLPPPVPTQYRQETIWTPTTPTPPEIKPETNPVADTEWDALEEITPPEESPEEGIDNLWKSGTLESFGNNISEKIESSLGEAVHEIQDKLGTLLKGIVPPEVTGETAGLGGDNWQLVKTIKGHRDGINSLAISPNGEILASGDRDNTIKLWHFATGAEIRTINGPEWFATVNSLAFSPDGKHLAAALTDSIAIWQPDTGTAIRNIPANTESVFTLAFTPDSQHILTGDSDGNIKIWNWKTGEEIAMINAASEAVLAFSISPDGQMIASGSQDGMIKLWQLPTGAPIVNLAGHLGAVLAVAFSPDGKIIASGSADKTIKLWQVETGEEIITLNGHMGPVKCLAFNPDGQIIASGSADKTIKLWDVPTGGLIASLKRQQAAVNCLVFSGDGHSIITGGDGKHLEIWQQN</sequence>
<dbReference type="InterPro" id="IPR015943">
    <property type="entry name" value="WD40/YVTN_repeat-like_dom_sf"/>
</dbReference>
<feature type="repeat" description="WD" evidence="4">
    <location>
        <begin position="608"/>
        <end position="649"/>
    </location>
</feature>
<dbReference type="PRINTS" id="PR00320">
    <property type="entry name" value="GPROTEINBRPT"/>
</dbReference>
<organism evidence="5">
    <name type="scientific">Planktothricoides sp. SpSt-374</name>
    <dbReference type="NCBI Taxonomy" id="2282167"/>
    <lineage>
        <taxon>Bacteria</taxon>
        <taxon>Bacillati</taxon>
        <taxon>Cyanobacteriota</taxon>
        <taxon>Cyanophyceae</taxon>
        <taxon>Oscillatoriophycideae</taxon>
        <taxon>Oscillatoriales</taxon>
        <taxon>Oscillatoriaceae</taxon>
        <taxon>Planktothricoides</taxon>
    </lineage>
</organism>
<reference evidence="5" key="1">
    <citation type="journal article" date="2020" name="mSystems">
        <title>Genome- and Community-Level Interaction Insights into Carbon Utilization and Element Cycling Functions of Hydrothermarchaeota in Hydrothermal Sediment.</title>
        <authorList>
            <person name="Zhou Z."/>
            <person name="Liu Y."/>
            <person name="Xu W."/>
            <person name="Pan J."/>
            <person name="Luo Z.H."/>
            <person name="Li M."/>
        </authorList>
    </citation>
    <scope>NUCLEOTIDE SEQUENCE [LARGE SCALE GENOMIC DNA]</scope>
    <source>
        <strain evidence="5">SpSt-374</strain>
    </source>
</reference>
<feature type="repeat" description="WD" evidence="4">
    <location>
        <begin position="524"/>
        <end position="565"/>
    </location>
</feature>
<keyword evidence="1 4" id="KW-0853">WD repeat</keyword>
<feature type="repeat" description="WD" evidence="4">
    <location>
        <begin position="566"/>
        <end position="607"/>
    </location>
</feature>
<dbReference type="AlphaFoldDB" id="A0A7C3ZMN7"/>
<dbReference type="EMBL" id="DSPX01000218">
    <property type="protein sequence ID" value="HGG03143.1"/>
    <property type="molecule type" value="Genomic_DNA"/>
</dbReference>
<protein>
    <submittedName>
        <fullName evidence="5">Uncharacterized protein</fullName>
    </submittedName>
</protein>
<dbReference type="InterPro" id="IPR020472">
    <property type="entry name" value="WD40_PAC1"/>
</dbReference>
<dbReference type="InterPro" id="IPR019775">
    <property type="entry name" value="WD40_repeat_CS"/>
</dbReference>
<evidence type="ECO:0000313" key="5">
    <source>
        <dbReference type="EMBL" id="HGG03143.1"/>
    </source>
</evidence>
<dbReference type="SUPFAM" id="SSF50978">
    <property type="entry name" value="WD40 repeat-like"/>
    <property type="match status" value="1"/>
</dbReference>
<evidence type="ECO:0000256" key="4">
    <source>
        <dbReference type="PROSITE-ProRule" id="PRU00221"/>
    </source>
</evidence>
<name>A0A7C3ZMN7_9CYAN</name>
<dbReference type="GO" id="GO:0000209">
    <property type="term" value="P:protein polyubiquitination"/>
    <property type="evidence" value="ECO:0007669"/>
    <property type="project" value="TreeGrafter"/>
</dbReference>
<feature type="repeat" description="WD" evidence="4">
    <location>
        <begin position="439"/>
        <end position="480"/>
    </location>
</feature>
<accession>A0A7C3ZMN7</accession>
<dbReference type="InterPro" id="IPR001680">
    <property type="entry name" value="WD40_rpt"/>
</dbReference>
<dbReference type="InterPro" id="IPR051983">
    <property type="entry name" value="WSB_SOCS-box_domain"/>
</dbReference>
<feature type="repeat" description="WD" evidence="4">
    <location>
        <begin position="650"/>
        <end position="691"/>
    </location>
</feature>
<gene>
    <name evidence="5" type="ORF">ENR15_21515</name>
</gene>
<dbReference type="PROSITE" id="PS50082">
    <property type="entry name" value="WD_REPEATS_2"/>
    <property type="match status" value="6"/>
</dbReference>
<dbReference type="PROSITE" id="PS50294">
    <property type="entry name" value="WD_REPEATS_REGION"/>
    <property type="match status" value="6"/>
</dbReference>
<evidence type="ECO:0000256" key="3">
    <source>
        <dbReference type="ARBA" id="ARBA00022786"/>
    </source>
</evidence>
<dbReference type="Gene3D" id="1.20.120.20">
    <property type="entry name" value="Apolipoprotein"/>
    <property type="match status" value="1"/>
</dbReference>
<dbReference type="Pfam" id="PF00400">
    <property type="entry name" value="WD40"/>
    <property type="match status" value="2"/>
</dbReference>
<dbReference type="PANTHER" id="PTHR15622">
    <property type="entry name" value="WD40 REPEAT PROTEIN"/>
    <property type="match status" value="1"/>
</dbReference>
<feature type="repeat" description="WD" evidence="4">
    <location>
        <begin position="692"/>
        <end position="726"/>
    </location>
</feature>
<keyword evidence="2" id="KW-0677">Repeat</keyword>
<keyword evidence="3" id="KW-0833">Ubl conjugation pathway</keyword>
<comment type="caution">
    <text evidence="5">The sequence shown here is derived from an EMBL/GenBank/DDBJ whole genome shotgun (WGS) entry which is preliminary data.</text>
</comment>
<evidence type="ECO:0000256" key="1">
    <source>
        <dbReference type="ARBA" id="ARBA00022574"/>
    </source>
</evidence>
<dbReference type="SMART" id="SM00320">
    <property type="entry name" value="WD40"/>
    <property type="match status" value="7"/>
</dbReference>
<dbReference type="PROSITE" id="PS00678">
    <property type="entry name" value="WD_REPEATS_1"/>
    <property type="match status" value="1"/>
</dbReference>
<dbReference type="Pfam" id="PF25173">
    <property type="entry name" value="Beta-prop_WDR3_1st"/>
    <property type="match status" value="1"/>
</dbReference>
<proteinExistence type="predicted"/>
<dbReference type="Gene3D" id="2.130.10.10">
    <property type="entry name" value="YVTN repeat-like/Quinoprotein amine dehydrogenase"/>
    <property type="match status" value="3"/>
</dbReference>
<dbReference type="CDD" id="cd00200">
    <property type="entry name" value="WD40"/>
    <property type="match status" value="1"/>
</dbReference>